<organism evidence="1">
    <name type="scientific">Megaviridae environmental sample</name>
    <dbReference type="NCBI Taxonomy" id="1737588"/>
    <lineage>
        <taxon>Viruses</taxon>
        <taxon>Varidnaviria</taxon>
        <taxon>Bamfordvirae</taxon>
        <taxon>Nucleocytoviricota</taxon>
        <taxon>Megaviricetes</taxon>
        <taxon>Imitervirales</taxon>
        <taxon>Mimiviridae</taxon>
        <taxon>environmental samples</taxon>
    </lineage>
</organism>
<accession>A0A5J6VIN3</accession>
<protein>
    <submittedName>
        <fullName evidence="1">Uncharacterized protein</fullName>
    </submittedName>
</protein>
<reference evidence="1" key="1">
    <citation type="journal article" date="2019" name="Philos. Trans. R. Soc. Lond., B, Biol. Sci.">
        <title>Targeted metagenomic recovery of four divergent viruses reveals shared and distinctive characteristics of giant viruses of marine eukaryotes.</title>
        <authorList>
            <person name="Needham D.M."/>
            <person name="Poirier C."/>
            <person name="Hehenberger E."/>
            <person name="Jimenez V."/>
            <person name="Swalwell J.E."/>
            <person name="Santoro A.E."/>
            <person name="Worden A.Z."/>
        </authorList>
    </citation>
    <scope>NUCLEOTIDE SEQUENCE</scope>
    <source>
        <strain evidence="1">OPacV-662</strain>
    </source>
</reference>
<name>A0A5J6VIN3_9VIRU</name>
<sequence length="143" mass="17149">MNNYDIPPKIKNYIQSKLVELYYRDYPMQVDFNAEDYYNRRITKPMEFNIIKYDEGKHYYWAGVHVKTKRYQIEVNDIIVIVNIIGEQINIDIPYYNDYKIQMKDGEPTTIYKPNIELYNPKLTRSNHILLFIGIIGLLVCIV</sequence>
<evidence type="ECO:0000313" key="1">
    <source>
        <dbReference type="EMBL" id="QFG73780.1"/>
    </source>
</evidence>
<dbReference type="EMBL" id="MN448270">
    <property type="protein sequence ID" value="QFG73780.1"/>
    <property type="molecule type" value="Genomic_DNA"/>
</dbReference>
<proteinExistence type="predicted"/>